<reference evidence="5" key="1">
    <citation type="journal article" date="2014" name="Int. J. Syst. Evol. Microbiol.">
        <title>Complete genome sequence of Corynebacterium casei LMG S-19264T (=DSM 44701T), isolated from a smear-ripened cheese.</title>
        <authorList>
            <consortium name="US DOE Joint Genome Institute (JGI-PGF)"/>
            <person name="Walter F."/>
            <person name="Albersmeier A."/>
            <person name="Kalinowski J."/>
            <person name="Ruckert C."/>
        </authorList>
    </citation>
    <scope>NUCLEOTIDE SEQUENCE</scope>
    <source>
        <strain evidence="5">CGMCC 1.16134</strain>
    </source>
</reference>
<name>A0A917CLG3_9BACL</name>
<dbReference type="GO" id="GO:0031071">
    <property type="term" value="F:cysteine desulfurase activity"/>
    <property type="evidence" value="ECO:0007669"/>
    <property type="project" value="UniProtKB-EC"/>
</dbReference>
<protein>
    <recommendedName>
        <fullName evidence="4">Aminotransferase class V domain-containing protein</fullName>
    </recommendedName>
</protein>
<comment type="similarity">
    <text evidence="2">Belongs to the class-V pyridoxal-phosphate-dependent aminotransferase family. NifS/IscS subfamily.</text>
</comment>
<dbReference type="InterPro" id="IPR015424">
    <property type="entry name" value="PyrdxlP-dep_Trfase"/>
</dbReference>
<reference evidence="5" key="2">
    <citation type="submission" date="2020-09" db="EMBL/GenBank/DDBJ databases">
        <authorList>
            <person name="Sun Q."/>
            <person name="Zhou Y."/>
        </authorList>
    </citation>
    <scope>NUCLEOTIDE SEQUENCE</scope>
    <source>
        <strain evidence="5">CGMCC 1.16134</strain>
    </source>
</reference>
<evidence type="ECO:0000256" key="3">
    <source>
        <dbReference type="ARBA" id="ARBA00050776"/>
    </source>
</evidence>
<dbReference type="Pfam" id="PF00266">
    <property type="entry name" value="Aminotran_5"/>
    <property type="match status" value="1"/>
</dbReference>
<evidence type="ECO:0000256" key="1">
    <source>
        <dbReference type="ARBA" id="ARBA00001933"/>
    </source>
</evidence>
<dbReference type="InterPro" id="IPR015422">
    <property type="entry name" value="PyrdxlP-dep_Trfase_small"/>
</dbReference>
<accession>A0A917CLG3</accession>
<dbReference type="EMBL" id="BMKR01000018">
    <property type="protein sequence ID" value="GGF91122.1"/>
    <property type="molecule type" value="Genomic_DNA"/>
</dbReference>
<evidence type="ECO:0000313" key="6">
    <source>
        <dbReference type="Proteomes" id="UP000637643"/>
    </source>
</evidence>
<evidence type="ECO:0000256" key="2">
    <source>
        <dbReference type="ARBA" id="ARBA00006490"/>
    </source>
</evidence>
<dbReference type="SUPFAM" id="SSF53383">
    <property type="entry name" value="PLP-dependent transferases"/>
    <property type="match status" value="1"/>
</dbReference>
<dbReference type="Gene3D" id="3.90.1150.10">
    <property type="entry name" value="Aspartate Aminotransferase, domain 1"/>
    <property type="match status" value="1"/>
</dbReference>
<comment type="catalytic activity">
    <reaction evidence="3">
        <text>(sulfur carrier)-H + L-cysteine = (sulfur carrier)-SH + L-alanine</text>
        <dbReference type="Rhea" id="RHEA:43892"/>
        <dbReference type="Rhea" id="RHEA-COMP:14737"/>
        <dbReference type="Rhea" id="RHEA-COMP:14739"/>
        <dbReference type="ChEBI" id="CHEBI:29917"/>
        <dbReference type="ChEBI" id="CHEBI:35235"/>
        <dbReference type="ChEBI" id="CHEBI:57972"/>
        <dbReference type="ChEBI" id="CHEBI:64428"/>
        <dbReference type="EC" id="2.8.1.7"/>
    </reaction>
</comment>
<evidence type="ECO:0000313" key="5">
    <source>
        <dbReference type="EMBL" id="GGF91122.1"/>
    </source>
</evidence>
<organism evidence="5 6">
    <name type="scientific">Paenibacillus albidus</name>
    <dbReference type="NCBI Taxonomy" id="2041023"/>
    <lineage>
        <taxon>Bacteria</taxon>
        <taxon>Bacillati</taxon>
        <taxon>Bacillota</taxon>
        <taxon>Bacilli</taxon>
        <taxon>Bacillales</taxon>
        <taxon>Paenibacillaceae</taxon>
        <taxon>Paenibacillus</taxon>
    </lineage>
</organism>
<dbReference type="AlphaFoldDB" id="A0A917CLG3"/>
<evidence type="ECO:0000259" key="4">
    <source>
        <dbReference type="Pfam" id="PF00266"/>
    </source>
</evidence>
<keyword evidence="6" id="KW-1185">Reference proteome</keyword>
<dbReference type="PANTHER" id="PTHR11601">
    <property type="entry name" value="CYSTEINE DESULFURYLASE FAMILY MEMBER"/>
    <property type="match status" value="1"/>
</dbReference>
<gene>
    <name evidence="5" type="ORF">GCM10010912_40240</name>
</gene>
<feature type="domain" description="Aminotransferase class V" evidence="4">
    <location>
        <begin position="1"/>
        <end position="159"/>
    </location>
</feature>
<comment type="caution">
    <text evidence="5">The sequence shown here is derived from an EMBL/GenBank/DDBJ whole genome shotgun (WGS) entry which is preliminary data.</text>
</comment>
<dbReference type="Gene3D" id="3.40.640.10">
    <property type="entry name" value="Type I PLP-dependent aspartate aminotransferase-like (Major domain)"/>
    <property type="match status" value="1"/>
</dbReference>
<proteinExistence type="inferred from homology"/>
<dbReference type="InterPro" id="IPR000192">
    <property type="entry name" value="Aminotrans_V_dom"/>
</dbReference>
<dbReference type="InterPro" id="IPR015421">
    <property type="entry name" value="PyrdxlP-dep_Trfase_major"/>
</dbReference>
<dbReference type="Proteomes" id="UP000637643">
    <property type="component" value="Unassembled WGS sequence"/>
</dbReference>
<dbReference type="PANTHER" id="PTHR11601:SF34">
    <property type="entry name" value="CYSTEINE DESULFURASE"/>
    <property type="match status" value="1"/>
</dbReference>
<sequence length="172" mass="18544">MYAPKGIGALYTKKGIHLEPLIHGASHERGRRAGTENVMFAVALGTACKLASAMDIEQTRELTRYFYTRLKAAYGDIIKLNGHPEKRLPNTLNISFIGSNGHDILDALDHVAASTGSACHSGLSSVSPVLKAMGVNDSVGQGAIRFSLGRYTTPDEIEEVLKRLSQIIPVVQ</sequence>
<comment type="cofactor">
    <cofactor evidence="1">
        <name>pyridoxal 5'-phosphate</name>
        <dbReference type="ChEBI" id="CHEBI:597326"/>
    </cofactor>
</comment>